<dbReference type="eggNOG" id="COG2931">
    <property type="taxonomic scope" value="Bacteria"/>
</dbReference>
<dbReference type="InParanoid" id="B4D275"/>
<evidence type="ECO:0000313" key="1">
    <source>
        <dbReference type="EMBL" id="EDY19315.1"/>
    </source>
</evidence>
<dbReference type="GO" id="GO:0043161">
    <property type="term" value="P:proteasome-mediated ubiquitin-dependent protein catabolic process"/>
    <property type="evidence" value="ECO:0007669"/>
    <property type="project" value="TreeGrafter"/>
</dbReference>
<dbReference type="GO" id="GO:0061630">
    <property type="term" value="F:ubiquitin protein ligase activity"/>
    <property type="evidence" value="ECO:0007669"/>
    <property type="project" value="TreeGrafter"/>
</dbReference>
<sequence>MNAGTLVANPDLGNANTFQLVPGAGSTDNGQFTIVGNVLQLNSTPDITVQPTYSIRVRVSDSSGGFFEKVFTIYVMKILVEDGDFLVADRGPYNSTGTILLITKQGLVQQIITTTIKDPYEMTTDAAGNLVIADYQHDLTTQQINPAGGIYAIDRQTGAQRLVAAGAPFVTPLGVKVESSGSWIVADADAYNFAGAVFRVDSTTGTRTTLSTAGNFYYLQGLTLAPNGDIYVSDVGTPKKIIKVNPVTGAQTVVSSGGLLQFPVGMAVQSDGNSLVVADAYARKLISISLPGGQQTVISSDPQFVQPTHVTIEADGNYLVTDGKSVSTTRRLFRVDKGTGIATPISIDGFFEQPRGVTLAK</sequence>
<proteinExistence type="predicted"/>
<dbReference type="Proteomes" id="UP000005824">
    <property type="component" value="Unassembled WGS sequence"/>
</dbReference>
<dbReference type="AlphaFoldDB" id="B4D275"/>
<dbReference type="STRING" id="497964.CfE428DRAFT_3000"/>
<reference evidence="1 2" key="1">
    <citation type="journal article" date="2011" name="J. Bacteriol.">
        <title>Genome sequence of Chthoniobacter flavus Ellin428, an aerobic heterotrophic soil bacterium.</title>
        <authorList>
            <person name="Kant R."/>
            <person name="van Passel M.W."/>
            <person name="Palva A."/>
            <person name="Lucas S."/>
            <person name="Lapidus A."/>
            <person name="Glavina Del Rio T."/>
            <person name="Dalin E."/>
            <person name="Tice H."/>
            <person name="Bruce D."/>
            <person name="Goodwin L."/>
            <person name="Pitluck S."/>
            <person name="Larimer F.W."/>
            <person name="Land M.L."/>
            <person name="Hauser L."/>
            <person name="Sangwan P."/>
            <person name="de Vos W.M."/>
            <person name="Janssen P.H."/>
            <person name="Smidt H."/>
        </authorList>
    </citation>
    <scope>NUCLEOTIDE SEQUENCE [LARGE SCALE GENOMIC DNA]</scope>
    <source>
        <strain evidence="1 2">Ellin428</strain>
    </source>
</reference>
<dbReference type="eggNOG" id="COG3391">
    <property type="taxonomic scope" value="Bacteria"/>
</dbReference>
<accession>B4D275</accession>
<dbReference type="GO" id="GO:0000209">
    <property type="term" value="P:protein polyubiquitination"/>
    <property type="evidence" value="ECO:0007669"/>
    <property type="project" value="TreeGrafter"/>
</dbReference>
<dbReference type="Gene3D" id="2.120.10.30">
    <property type="entry name" value="TolB, C-terminal domain"/>
    <property type="match status" value="1"/>
</dbReference>
<dbReference type="EMBL" id="ABVL01000008">
    <property type="protein sequence ID" value="EDY19315.1"/>
    <property type="molecule type" value="Genomic_DNA"/>
</dbReference>
<comment type="caution">
    <text evidence="1">The sequence shown here is derived from an EMBL/GenBank/DDBJ whole genome shotgun (WGS) entry which is preliminary data.</text>
</comment>
<evidence type="ECO:0000313" key="2">
    <source>
        <dbReference type="Proteomes" id="UP000005824"/>
    </source>
</evidence>
<dbReference type="PANTHER" id="PTHR24104:SF50">
    <property type="entry name" value="SMP-30_GLUCONOLACTONASE_LRE-LIKE REGION DOMAIN-CONTAINING PROTEIN"/>
    <property type="match status" value="1"/>
</dbReference>
<dbReference type="SUPFAM" id="SSF101898">
    <property type="entry name" value="NHL repeat"/>
    <property type="match status" value="1"/>
</dbReference>
<dbReference type="InterPro" id="IPR050952">
    <property type="entry name" value="TRIM-NHL_E3_ligases"/>
</dbReference>
<gene>
    <name evidence="1" type="ORF">CfE428DRAFT_3000</name>
</gene>
<dbReference type="PANTHER" id="PTHR24104">
    <property type="entry name" value="E3 UBIQUITIN-PROTEIN LIGASE NHLRC1-RELATED"/>
    <property type="match status" value="1"/>
</dbReference>
<name>B4D275_9BACT</name>
<keyword evidence="2" id="KW-1185">Reference proteome</keyword>
<dbReference type="InterPro" id="IPR011042">
    <property type="entry name" value="6-blade_b-propeller_TolB-like"/>
</dbReference>
<organism evidence="1 2">
    <name type="scientific">Chthoniobacter flavus Ellin428</name>
    <dbReference type="NCBI Taxonomy" id="497964"/>
    <lineage>
        <taxon>Bacteria</taxon>
        <taxon>Pseudomonadati</taxon>
        <taxon>Verrucomicrobiota</taxon>
        <taxon>Spartobacteria</taxon>
        <taxon>Chthoniobacterales</taxon>
        <taxon>Chthoniobacteraceae</taxon>
        <taxon>Chthoniobacter</taxon>
    </lineage>
</organism>
<protein>
    <submittedName>
        <fullName evidence="1">NHL repeat containing protein</fullName>
    </submittedName>
</protein>